<accession>A0AAX4P7Y8</accession>
<evidence type="ECO:0000313" key="2">
    <source>
        <dbReference type="EMBL" id="WZN61974.1"/>
    </source>
</evidence>
<feature type="transmembrane region" description="Helical" evidence="1">
    <location>
        <begin position="102"/>
        <end position="126"/>
    </location>
</feature>
<reference evidence="2 3" key="1">
    <citation type="submission" date="2024-03" db="EMBL/GenBank/DDBJ databases">
        <title>Complete genome sequence of the green alga Chloropicon roscoffensis RCC1871.</title>
        <authorList>
            <person name="Lemieux C."/>
            <person name="Pombert J.-F."/>
            <person name="Otis C."/>
            <person name="Turmel M."/>
        </authorList>
    </citation>
    <scope>NUCLEOTIDE SEQUENCE [LARGE SCALE GENOMIC DNA]</scope>
    <source>
        <strain evidence="2 3">RCC1871</strain>
    </source>
</reference>
<keyword evidence="3" id="KW-1185">Reference proteome</keyword>
<keyword evidence="1" id="KW-0472">Membrane</keyword>
<keyword evidence="1" id="KW-1133">Transmembrane helix</keyword>
<name>A0AAX4P7Y8_9CHLO</name>
<feature type="transmembrane region" description="Helical" evidence="1">
    <location>
        <begin position="253"/>
        <end position="273"/>
    </location>
</feature>
<feature type="transmembrane region" description="Helical" evidence="1">
    <location>
        <begin position="43"/>
        <end position="66"/>
    </location>
</feature>
<evidence type="ECO:0000313" key="3">
    <source>
        <dbReference type="Proteomes" id="UP001472866"/>
    </source>
</evidence>
<feature type="transmembrane region" description="Helical" evidence="1">
    <location>
        <begin position="78"/>
        <end position="96"/>
    </location>
</feature>
<protein>
    <recommendedName>
        <fullName evidence="4">TLC domain-containing protein</fullName>
    </recommendedName>
</protein>
<organism evidence="2 3">
    <name type="scientific">Chloropicon roscoffensis</name>
    <dbReference type="NCBI Taxonomy" id="1461544"/>
    <lineage>
        <taxon>Eukaryota</taxon>
        <taxon>Viridiplantae</taxon>
        <taxon>Chlorophyta</taxon>
        <taxon>Chloropicophyceae</taxon>
        <taxon>Chloropicales</taxon>
        <taxon>Chloropicaceae</taxon>
        <taxon>Chloropicon</taxon>
    </lineage>
</organism>
<dbReference type="EMBL" id="CP151505">
    <property type="protein sequence ID" value="WZN61974.1"/>
    <property type="molecule type" value="Genomic_DNA"/>
</dbReference>
<sequence>MDKLTLDVSVQYHEDVNMKTIFDELWHIAKYPGAEHRDRETDLVLFFEGAALAALIGIASHVIYGALTKKDVKTVSSFAMMVPAGYFLLNWLRMFLGDGRYFASLGFEAGMCMGLEVYTFTMELVYLYNGVFRKDYMLHHLLCMFFSVATAYAWLRIPDLDVAYWLFVWRSNCFMLGANFFANARLVWKNNVTNLAFAVSFVVCRVYNQIPFAKLATQDFLRLLVDSVLNDEQKKEVGWKVKMGKAKLWKSHWTTALVVAWAILVVLNFYWSFKVCQVVFWKLTGKKRPEGGNKSSKKKSS</sequence>
<evidence type="ECO:0000256" key="1">
    <source>
        <dbReference type="SAM" id="Phobius"/>
    </source>
</evidence>
<proteinExistence type="predicted"/>
<keyword evidence="1" id="KW-0812">Transmembrane</keyword>
<evidence type="ECO:0008006" key="4">
    <source>
        <dbReference type="Google" id="ProtNLM"/>
    </source>
</evidence>
<feature type="transmembrane region" description="Helical" evidence="1">
    <location>
        <begin position="138"/>
        <end position="157"/>
    </location>
</feature>
<dbReference type="AlphaFoldDB" id="A0AAX4P7Y8"/>
<dbReference type="Proteomes" id="UP001472866">
    <property type="component" value="Chromosome 05"/>
</dbReference>
<feature type="transmembrane region" description="Helical" evidence="1">
    <location>
        <begin position="163"/>
        <end position="182"/>
    </location>
</feature>
<gene>
    <name evidence="2" type="ORF">HKI87_05g35100</name>
</gene>